<sequence length="84" mass="9015">MSANSQDNGTDDFVSITEMGRELEKGLSEILSKLDTLETDLKTRFDGIGSDIDKLTQETIDAAAAAEGTADNKDDNEDGGEEED</sequence>
<name>A0A0J9X359_GEOCN</name>
<protein>
    <submittedName>
        <fullName evidence="2">Similar to Synechocystis sp. Syn7509DRAFT_00025230 [Synechocystis sp. PCC 7509]</fullName>
    </submittedName>
</protein>
<proteinExistence type="predicted"/>
<comment type="caution">
    <text evidence="2">The sequence shown here is derived from an EMBL/GenBank/DDBJ whole genome shotgun (WGS) entry which is preliminary data.</text>
</comment>
<dbReference type="EMBL" id="CCBN010000002">
    <property type="protein sequence ID" value="CDO51865.1"/>
    <property type="molecule type" value="Genomic_DNA"/>
</dbReference>
<accession>A0A0J9X359</accession>
<evidence type="ECO:0000313" key="2">
    <source>
        <dbReference type="EMBL" id="CDO51865.1"/>
    </source>
</evidence>
<evidence type="ECO:0000313" key="3">
    <source>
        <dbReference type="Proteomes" id="UP000242525"/>
    </source>
</evidence>
<feature type="compositionally biased region" description="Acidic residues" evidence="1">
    <location>
        <begin position="74"/>
        <end position="84"/>
    </location>
</feature>
<organism evidence="2 3">
    <name type="scientific">Geotrichum candidum</name>
    <name type="common">Oospora lactis</name>
    <name type="synonym">Dipodascus geotrichum</name>
    <dbReference type="NCBI Taxonomy" id="1173061"/>
    <lineage>
        <taxon>Eukaryota</taxon>
        <taxon>Fungi</taxon>
        <taxon>Dikarya</taxon>
        <taxon>Ascomycota</taxon>
        <taxon>Saccharomycotina</taxon>
        <taxon>Dipodascomycetes</taxon>
        <taxon>Dipodascales</taxon>
        <taxon>Dipodascaceae</taxon>
        <taxon>Geotrichum</taxon>
    </lineage>
</organism>
<feature type="region of interest" description="Disordered" evidence="1">
    <location>
        <begin position="64"/>
        <end position="84"/>
    </location>
</feature>
<evidence type="ECO:0000256" key="1">
    <source>
        <dbReference type="SAM" id="MobiDB-lite"/>
    </source>
</evidence>
<reference evidence="2" key="1">
    <citation type="submission" date="2014-03" db="EMBL/GenBank/DDBJ databases">
        <authorList>
            <person name="Casaregola S."/>
        </authorList>
    </citation>
    <scope>NUCLEOTIDE SEQUENCE [LARGE SCALE GENOMIC DNA]</scope>
    <source>
        <strain evidence="2">CLIB 918</strain>
    </source>
</reference>
<gene>
    <name evidence="2" type="ORF">BN980_GECA02s02171g</name>
</gene>
<dbReference type="Proteomes" id="UP000242525">
    <property type="component" value="Unassembled WGS sequence"/>
</dbReference>
<keyword evidence="3" id="KW-1185">Reference proteome</keyword>
<dbReference type="AlphaFoldDB" id="A0A0J9X359"/>